<evidence type="ECO:0000313" key="4">
    <source>
        <dbReference type="Proteomes" id="UP001335648"/>
    </source>
</evidence>
<evidence type="ECO:0008006" key="5">
    <source>
        <dbReference type="Google" id="ProtNLM"/>
    </source>
</evidence>
<keyword evidence="2" id="KW-0732">Signal</keyword>
<proteinExistence type="predicted"/>
<name>A0AAN8B2G4_9TELE</name>
<evidence type="ECO:0000256" key="1">
    <source>
        <dbReference type="SAM" id="MobiDB-lite"/>
    </source>
</evidence>
<sequence>MCCFGLIVMACAVSLCTRSVLDFWPQEEPSRAYIQGTEWPRYGGCVVAKGRMHVADGERQDSRSGTYRTAFTGHKGPA</sequence>
<feature type="region of interest" description="Disordered" evidence="1">
    <location>
        <begin position="58"/>
        <end position="78"/>
    </location>
</feature>
<dbReference type="EMBL" id="JAULUE010002067">
    <property type="protein sequence ID" value="KAK5876932.1"/>
    <property type="molecule type" value="Genomic_DNA"/>
</dbReference>
<feature type="chain" id="PRO_5043038790" description="Secreted protein" evidence="2">
    <location>
        <begin position="19"/>
        <end position="78"/>
    </location>
</feature>
<reference evidence="3 4" key="1">
    <citation type="journal article" date="2023" name="Mol. Biol. Evol.">
        <title>Genomics of Secondarily Temperate Adaptation in the Only Non-Antarctic Icefish.</title>
        <authorList>
            <person name="Rivera-Colon A.G."/>
            <person name="Rayamajhi N."/>
            <person name="Minhas B.F."/>
            <person name="Madrigal G."/>
            <person name="Bilyk K.T."/>
            <person name="Yoon V."/>
            <person name="Hune M."/>
            <person name="Gregory S."/>
            <person name="Cheng C.H.C."/>
            <person name="Catchen J.M."/>
        </authorList>
    </citation>
    <scope>NUCLEOTIDE SEQUENCE [LARGE SCALE GENOMIC DNA]</scope>
    <source>
        <strain evidence="3">JC2023a</strain>
    </source>
</reference>
<feature type="signal peptide" evidence="2">
    <location>
        <begin position="1"/>
        <end position="18"/>
    </location>
</feature>
<dbReference type="Proteomes" id="UP001335648">
    <property type="component" value="Unassembled WGS sequence"/>
</dbReference>
<evidence type="ECO:0000256" key="2">
    <source>
        <dbReference type="SAM" id="SignalP"/>
    </source>
</evidence>
<comment type="caution">
    <text evidence="3">The sequence shown here is derived from an EMBL/GenBank/DDBJ whole genome shotgun (WGS) entry which is preliminary data.</text>
</comment>
<protein>
    <recommendedName>
        <fullName evidence="5">Secreted protein</fullName>
    </recommendedName>
</protein>
<gene>
    <name evidence="3" type="ORF">CesoFtcFv8_026234</name>
</gene>
<evidence type="ECO:0000313" key="3">
    <source>
        <dbReference type="EMBL" id="KAK5876932.1"/>
    </source>
</evidence>
<dbReference type="AlphaFoldDB" id="A0AAN8B2G4"/>
<keyword evidence="4" id="KW-1185">Reference proteome</keyword>
<organism evidence="3 4">
    <name type="scientific">Champsocephalus esox</name>
    <name type="common">pike icefish</name>
    <dbReference type="NCBI Taxonomy" id="159716"/>
    <lineage>
        <taxon>Eukaryota</taxon>
        <taxon>Metazoa</taxon>
        <taxon>Chordata</taxon>
        <taxon>Craniata</taxon>
        <taxon>Vertebrata</taxon>
        <taxon>Euteleostomi</taxon>
        <taxon>Actinopterygii</taxon>
        <taxon>Neopterygii</taxon>
        <taxon>Teleostei</taxon>
        <taxon>Neoteleostei</taxon>
        <taxon>Acanthomorphata</taxon>
        <taxon>Eupercaria</taxon>
        <taxon>Perciformes</taxon>
        <taxon>Notothenioidei</taxon>
        <taxon>Channichthyidae</taxon>
        <taxon>Champsocephalus</taxon>
    </lineage>
</organism>
<accession>A0AAN8B2G4</accession>